<keyword evidence="1 3" id="KW-0808">Transferase</keyword>
<evidence type="ECO:0000256" key="1">
    <source>
        <dbReference type="ARBA" id="ARBA00022679"/>
    </source>
</evidence>
<comment type="caution">
    <text evidence="3">The sequence shown here is derived from an EMBL/GenBank/DDBJ whole genome shotgun (WGS) entry which is preliminary data.</text>
</comment>
<feature type="domain" description="Glycosyl transferase family 1" evidence="2">
    <location>
        <begin position="181"/>
        <end position="350"/>
    </location>
</feature>
<protein>
    <submittedName>
        <fullName evidence="3">Glycosyltransferase family 4 protein</fullName>
    </submittedName>
</protein>
<dbReference type="Pfam" id="PF00534">
    <property type="entry name" value="Glycos_transf_1"/>
    <property type="match status" value="1"/>
</dbReference>
<evidence type="ECO:0000259" key="2">
    <source>
        <dbReference type="Pfam" id="PF00534"/>
    </source>
</evidence>
<dbReference type="AlphaFoldDB" id="A0A7J4IXV0"/>
<dbReference type="PANTHER" id="PTHR46401:SF2">
    <property type="entry name" value="GLYCOSYLTRANSFERASE WBBK-RELATED"/>
    <property type="match status" value="1"/>
</dbReference>
<sequence>MRVCFFGTYDPSYPRNIVLRKGLQKNGVEVIECNVSLPQIKISREGKLGLAEFIVKRSLVFSKCYTKLFFKFLRGGRKCDSIIVPFEWEYDVFLAWFFAKLFGKKLVFDIFNSKYATLVLESRVFPEKSFSAEWNLWKDRLSFALSDKVLVQTKTHADSLSKTLRLSKEKMRVLYLGAEEEKFFPRPAKKSKNFNVLFFGSFIPLQGLEYIIGAAEKLKNEKDIRFKLLGKGLLFNEVKAMAEQKSLANVEFEGWVPEENLPEEIASADICLGQFGKTERANIFIGHKIFQSIAMKKPVINADTPAAREFFKENESIVFCKGGNASSLAQKILFLKSNPPLRRSISSNAFRVFRQNFTAEKIGFELKKIIEETKPNK</sequence>
<dbReference type="Proteomes" id="UP000577419">
    <property type="component" value="Unassembled WGS sequence"/>
</dbReference>
<dbReference type="SUPFAM" id="SSF53756">
    <property type="entry name" value="UDP-Glycosyltransferase/glycogen phosphorylase"/>
    <property type="match status" value="1"/>
</dbReference>
<name>A0A7J4IXV0_9ARCH</name>
<dbReference type="PANTHER" id="PTHR46401">
    <property type="entry name" value="GLYCOSYLTRANSFERASE WBBK-RELATED"/>
    <property type="match status" value="1"/>
</dbReference>
<accession>A0A7J4IXV0</accession>
<dbReference type="CDD" id="cd03794">
    <property type="entry name" value="GT4_WbuB-like"/>
    <property type="match status" value="1"/>
</dbReference>
<dbReference type="InterPro" id="IPR001296">
    <property type="entry name" value="Glyco_trans_1"/>
</dbReference>
<dbReference type="Gene3D" id="3.40.50.2000">
    <property type="entry name" value="Glycogen Phosphorylase B"/>
    <property type="match status" value="2"/>
</dbReference>
<reference evidence="4" key="1">
    <citation type="journal article" date="2020" name="bioRxiv">
        <title>A rank-normalized archaeal taxonomy based on genome phylogeny resolves widespread incomplete and uneven classifications.</title>
        <authorList>
            <person name="Rinke C."/>
            <person name="Chuvochina M."/>
            <person name="Mussig A.J."/>
            <person name="Chaumeil P.-A."/>
            <person name="Waite D.W."/>
            <person name="Whitman W.B."/>
            <person name="Parks D.H."/>
            <person name="Hugenholtz P."/>
        </authorList>
    </citation>
    <scope>NUCLEOTIDE SEQUENCE [LARGE SCALE GENOMIC DNA]</scope>
</reference>
<gene>
    <name evidence="3" type="ORF">HA237_04625</name>
</gene>
<dbReference type="EMBL" id="DUFG01000021">
    <property type="protein sequence ID" value="HIH08627.1"/>
    <property type="molecule type" value="Genomic_DNA"/>
</dbReference>
<dbReference type="GO" id="GO:0016757">
    <property type="term" value="F:glycosyltransferase activity"/>
    <property type="evidence" value="ECO:0007669"/>
    <property type="project" value="InterPro"/>
</dbReference>
<evidence type="ECO:0000313" key="3">
    <source>
        <dbReference type="EMBL" id="HIH08627.1"/>
    </source>
</evidence>
<evidence type="ECO:0000313" key="4">
    <source>
        <dbReference type="Proteomes" id="UP000577419"/>
    </source>
</evidence>
<proteinExistence type="predicted"/>
<organism evidence="3 4">
    <name type="scientific">Candidatus Iainarchaeum sp</name>
    <dbReference type="NCBI Taxonomy" id="3101447"/>
    <lineage>
        <taxon>Archaea</taxon>
        <taxon>Candidatus Iainarchaeota</taxon>
        <taxon>Candidatus Iainarchaeia</taxon>
        <taxon>Candidatus Iainarchaeales</taxon>
        <taxon>Candidatus Iainarchaeaceae</taxon>
        <taxon>Candidatus Iainarchaeum</taxon>
    </lineage>
</organism>